<keyword evidence="1" id="KW-1133">Transmembrane helix</keyword>
<dbReference type="RefSeq" id="WP_087372459.1">
    <property type="nucleotide sequence ID" value="NZ_NFKK01000007.1"/>
</dbReference>
<accession>A0A1Y4LA38</accession>
<keyword evidence="1" id="KW-0812">Transmembrane</keyword>
<proteinExistence type="predicted"/>
<organism evidence="2 3">
    <name type="scientific">Butyricicoccus pullicaecorum</name>
    <dbReference type="NCBI Taxonomy" id="501571"/>
    <lineage>
        <taxon>Bacteria</taxon>
        <taxon>Bacillati</taxon>
        <taxon>Bacillota</taxon>
        <taxon>Clostridia</taxon>
        <taxon>Eubacteriales</taxon>
        <taxon>Butyricicoccaceae</taxon>
        <taxon>Butyricicoccus</taxon>
    </lineage>
</organism>
<feature type="transmembrane region" description="Helical" evidence="1">
    <location>
        <begin position="40"/>
        <end position="63"/>
    </location>
</feature>
<gene>
    <name evidence="2" type="ORF">B5F17_07295</name>
</gene>
<sequence length="68" mass="7888">MKEQEQRWIYFWLFRVALMLCVLIAAACGLYEWWTSTMPALLPMPVVHILQCLGSGIIIGLHVRRGKK</sequence>
<keyword evidence="1" id="KW-0472">Membrane</keyword>
<name>A0A1Y4LA38_9FIRM</name>
<protein>
    <submittedName>
        <fullName evidence="2">Uncharacterized protein</fullName>
    </submittedName>
</protein>
<dbReference type="AlphaFoldDB" id="A0A1Y4LA38"/>
<dbReference type="Proteomes" id="UP000195897">
    <property type="component" value="Unassembled WGS sequence"/>
</dbReference>
<evidence type="ECO:0000256" key="1">
    <source>
        <dbReference type="SAM" id="Phobius"/>
    </source>
</evidence>
<dbReference type="EMBL" id="NFKK01000007">
    <property type="protein sequence ID" value="OUP52780.1"/>
    <property type="molecule type" value="Genomic_DNA"/>
</dbReference>
<evidence type="ECO:0000313" key="3">
    <source>
        <dbReference type="Proteomes" id="UP000195897"/>
    </source>
</evidence>
<reference evidence="3" key="1">
    <citation type="submission" date="2017-04" db="EMBL/GenBank/DDBJ databases">
        <title>Function of individual gut microbiota members based on whole genome sequencing of pure cultures obtained from chicken caecum.</title>
        <authorList>
            <person name="Medvecky M."/>
            <person name="Cejkova D."/>
            <person name="Polansky O."/>
            <person name="Karasova D."/>
            <person name="Kubasova T."/>
            <person name="Cizek A."/>
            <person name="Rychlik I."/>
        </authorList>
    </citation>
    <scope>NUCLEOTIDE SEQUENCE [LARGE SCALE GENOMIC DNA]</scope>
    <source>
        <strain evidence="3">An180</strain>
    </source>
</reference>
<dbReference type="PROSITE" id="PS51257">
    <property type="entry name" value="PROKAR_LIPOPROTEIN"/>
    <property type="match status" value="1"/>
</dbReference>
<comment type="caution">
    <text evidence="2">The sequence shown here is derived from an EMBL/GenBank/DDBJ whole genome shotgun (WGS) entry which is preliminary data.</text>
</comment>
<evidence type="ECO:0000313" key="2">
    <source>
        <dbReference type="EMBL" id="OUP52780.1"/>
    </source>
</evidence>
<feature type="transmembrane region" description="Helical" evidence="1">
    <location>
        <begin position="12"/>
        <end position="34"/>
    </location>
</feature>